<gene>
    <name evidence="2" type="ORF">Ami3637_16740</name>
</gene>
<dbReference type="Proteomes" id="UP000463883">
    <property type="component" value="Chromosome"/>
</dbReference>
<dbReference type="Pfam" id="PF13443">
    <property type="entry name" value="HTH_26"/>
    <property type="match status" value="1"/>
</dbReference>
<dbReference type="EMBL" id="CP047591">
    <property type="protein sequence ID" value="QHI73811.1"/>
    <property type="molecule type" value="Genomic_DNA"/>
</dbReference>
<dbReference type="InterPro" id="IPR010982">
    <property type="entry name" value="Lambda_DNA-bd_dom_sf"/>
</dbReference>
<keyword evidence="3" id="KW-1185">Reference proteome</keyword>
<dbReference type="Gene3D" id="1.10.260.40">
    <property type="entry name" value="lambda repressor-like DNA-binding domains"/>
    <property type="match status" value="2"/>
</dbReference>
<protein>
    <submittedName>
        <fullName evidence="2">Helix-turn-helix domain-containing protein</fullName>
    </submittedName>
</protein>
<dbReference type="KEGG" id="amic:Ami3637_16740"/>
<dbReference type="SUPFAM" id="SSF47413">
    <property type="entry name" value="lambda repressor-like DNA-binding domains"/>
    <property type="match status" value="1"/>
</dbReference>
<dbReference type="RefSeq" id="WP_162363573.1">
    <property type="nucleotide sequence ID" value="NZ_CP047591.1"/>
</dbReference>
<dbReference type="InterPro" id="IPR001387">
    <property type="entry name" value="Cro/C1-type_HTH"/>
</dbReference>
<proteinExistence type="predicted"/>
<evidence type="ECO:0000313" key="3">
    <source>
        <dbReference type="Proteomes" id="UP000463883"/>
    </source>
</evidence>
<dbReference type="AlphaFoldDB" id="A0A6P1MJ97"/>
<sequence>MRTLEKILYLIKLNGFSNAEFARQADFPRNIINEWQNGKLKSYNKHLPKIAEVLGVDVEELMDDPEEETPFSSFVLADNLEKISESKGYTMDRLIADLNLKPDIVKKMKKGINPTVETIKLFSEKLGVSYGVLYGIEDPESDNKVDYDSILITDDYNLLIERKSNKEINADIYRKLLYYFYRLKEEDQDYILGQMIQLYNISKE</sequence>
<organism evidence="2 3">
    <name type="scientific">Aminipila terrae</name>
    <dbReference type="NCBI Taxonomy" id="2697030"/>
    <lineage>
        <taxon>Bacteria</taxon>
        <taxon>Bacillati</taxon>
        <taxon>Bacillota</taxon>
        <taxon>Clostridia</taxon>
        <taxon>Peptostreptococcales</taxon>
        <taxon>Anaerovoracaceae</taxon>
        <taxon>Aminipila</taxon>
    </lineage>
</organism>
<dbReference type="GO" id="GO:0003677">
    <property type="term" value="F:DNA binding"/>
    <property type="evidence" value="ECO:0007669"/>
    <property type="project" value="InterPro"/>
</dbReference>
<name>A0A6P1MJ97_9FIRM</name>
<dbReference type="PROSITE" id="PS50943">
    <property type="entry name" value="HTH_CROC1"/>
    <property type="match status" value="1"/>
</dbReference>
<dbReference type="CDD" id="cd00093">
    <property type="entry name" value="HTH_XRE"/>
    <property type="match status" value="1"/>
</dbReference>
<accession>A0A6P1MJ97</accession>
<evidence type="ECO:0000259" key="1">
    <source>
        <dbReference type="PROSITE" id="PS50943"/>
    </source>
</evidence>
<evidence type="ECO:0000313" key="2">
    <source>
        <dbReference type="EMBL" id="QHI73811.1"/>
    </source>
</evidence>
<feature type="domain" description="HTH cro/C1-type" evidence="1">
    <location>
        <begin position="7"/>
        <end position="61"/>
    </location>
</feature>
<reference evidence="2 3" key="1">
    <citation type="submission" date="2020-01" db="EMBL/GenBank/DDBJ databases">
        <title>Genomic analysis of Aminipila sp. CBA3637.</title>
        <authorList>
            <person name="Kim Y.B."/>
            <person name="Roh S.W."/>
        </authorList>
    </citation>
    <scope>NUCLEOTIDE SEQUENCE [LARGE SCALE GENOMIC DNA]</scope>
    <source>
        <strain evidence="2 3">CBA3637</strain>
    </source>
</reference>